<evidence type="ECO:0000313" key="1">
    <source>
        <dbReference type="EMBL" id="MBG6138527.1"/>
    </source>
</evidence>
<keyword evidence="2" id="KW-1185">Reference proteome</keyword>
<name>A0A8J7KXZ1_9ACTN</name>
<evidence type="ECO:0000313" key="2">
    <source>
        <dbReference type="Proteomes" id="UP000622552"/>
    </source>
</evidence>
<sequence>MSMGWKIAFFGGVAVGYVMGSKAGRQRYEQIARLGRKVRQSPTLQEAAGVVQEQAGKLANTGRQRVVRALHRVEA</sequence>
<comment type="caution">
    <text evidence="1">The sequence shown here is derived from an EMBL/GenBank/DDBJ whole genome shotgun (WGS) entry which is preliminary data.</text>
</comment>
<gene>
    <name evidence="1" type="ORF">IW245_004721</name>
</gene>
<dbReference type="AlphaFoldDB" id="A0A8J7KXZ1"/>
<accession>A0A8J7KXZ1</accession>
<dbReference type="Proteomes" id="UP000622552">
    <property type="component" value="Unassembled WGS sequence"/>
</dbReference>
<reference evidence="1" key="1">
    <citation type="submission" date="2020-11" db="EMBL/GenBank/DDBJ databases">
        <title>Sequencing the genomes of 1000 actinobacteria strains.</title>
        <authorList>
            <person name="Klenk H.-P."/>
        </authorList>
    </citation>
    <scope>NUCLEOTIDE SEQUENCE</scope>
    <source>
        <strain evidence="1">DSM 45356</strain>
    </source>
</reference>
<dbReference type="EMBL" id="JADOUF010000001">
    <property type="protein sequence ID" value="MBG6138527.1"/>
    <property type="molecule type" value="Genomic_DNA"/>
</dbReference>
<protein>
    <recommendedName>
        <fullName evidence="3">YtxH domain-containing protein</fullName>
    </recommendedName>
</protein>
<proteinExistence type="predicted"/>
<evidence type="ECO:0008006" key="3">
    <source>
        <dbReference type="Google" id="ProtNLM"/>
    </source>
</evidence>
<organism evidence="1 2">
    <name type="scientific">Longispora fulva</name>
    <dbReference type="NCBI Taxonomy" id="619741"/>
    <lineage>
        <taxon>Bacteria</taxon>
        <taxon>Bacillati</taxon>
        <taxon>Actinomycetota</taxon>
        <taxon>Actinomycetes</taxon>
        <taxon>Micromonosporales</taxon>
        <taxon>Micromonosporaceae</taxon>
        <taxon>Longispora</taxon>
    </lineage>
</organism>
<dbReference type="RefSeq" id="WP_231398904.1">
    <property type="nucleotide sequence ID" value="NZ_BONS01000025.1"/>
</dbReference>